<gene>
    <name evidence="1" type="ORF">C943_01634</name>
</gene>
<organism evidence="1 2">
    <name type="scientific">Mariniradius saccharolyticus AK6</name>
    <dbReference type="NCBI Taxonomy" id="1239962"/>
    <lineage>
        <taxon>Bacteria</taxon>
        <taxon>Pseudomonadati</taxon>
        <taxon>Bacteroidota</taxon>
        <taxon>Cytophagia</taxon>
        <taxon>Cytophagales</taxon>
        <taxon>Cyclobacteriaceae</taxon>
        <taxon>Mariniradius</taxon>
    </lineage>
</organism>
<dbReference type="EMBL" id="AMZY02000015">
    <property type="protein sequence ID" value="EMS32069.1"/>
    <property type="molecule type" value="Genomic_DNA"/>
</dbReference>
<dbReference type="InterPro" id="IPR058087">
    <property type="entry name" value="XAC2610_dom"/>
</dbReference>
<reference evidence="1" key="1">
    <citation type="submission" date="2013-01" db="EMBL/GenBank/DDBJ databases">
        <title>Genome assembly of Mariniradius saccharolyticus AK6.</title>
        <authorList>
            <person name="Vaidya B."/>
            <person name="Khatri I."/>
            <person name="Tanuku N.R.S."/>
            <person name="Subramanian S."/>
            <person name="Pinnaka A."/>
        </authorList>
    </citation>
    <scope>NUCLEOTIDE SEQUENCE [LARGE SCALE GENOMIC DNA]</scope>
    <source>
        <strain evidence="1">AK6</strain>
    </source>
</reference>
<dbReference type="RefSeq" id="WP_008629696.1">
    <property type="nucleotide sequence ID" value="NZ_AMZY02000015.1"/>
</dbReference>
<sequence>MIRQLKIPILSLLITSCFSGQERLTLRENQGNRERLDVSPRPFSMLDTIERYSRFDTLLDYGSNRVFAGGINEIQFGIIGGSDTTTNLYQISGTAISIDTLNTPFLDTQLLDVNLDGNLDLVIRTFISGSGGNSEVEVFLFDVDNKKFVYNSNFSLPNIKVDGKARMLFSAWWSAGGRPHTKKAFRVSGDSLIFLGSATYYPEEDEVVFFEEIDGLEVETITIRGEKSWKLFNRSFWDTSNDLEDVQSIVTQ</sequence>
<dbReference type="PROSITE" id="PS51257">
    <property type="entry name" value="PROKAR_LIPOPROTEIN"/>
    <property type="match status" value="1"/>
</dbReference>
<dbReference type="InParanoid" id="M7XAZ1"/>
<comment type="caution">
    <text evidence="1">The sequence shown here is derived from an EMBL/GenBank/DDBJ whole genome shotgun (WGS) entry which is preliminary data.</text>
</comment>
<dbReference type="NCBIfam" id="NF047539">
    <property type="entry name" value="XAC2610_fam"/>
    <property type="match status" value="1"/>
</dbReference>
<name>M7XAZ1_9BACT</name>
<keyword evidence="2" id="KW-1185">Reference proteome</keyword>
<accession>M7XAZ1</accession>
<proteinExistence type="predicted"/>
<protein>
    <submittedName>
        <fullName evidence="1">Uncharacterized protein</fullName>
    </submittedName>
</protein>
<dbReference type="AlphaFoldDB" id="M7XAZ1"/>
<evidence type="ECO:0000313" key="2">
    <source>
        <dbReference type="Proteomes" id="UP000010953"/>
    </source>
</evidence>
<dbReference type="Proteomes" id="UP000010953">
    <property type="component" value="Unassembled WGS sequence"/>
</dbReference>
<evidence type="ECO:0000313" key="1">
    <source>
        <dbReference type="EMBL" id="EMS32069.1"/>
    </source>
</evidence>